<dbReference type="Proteomes" id="UP000272942">
    <property type="component" value="Unassembled WGS sequence"/>
</dbReference>
<keyword evidence="2" id="KW-1185">Reference proteome</keyword>
<organism evidence="3">
    <name type="scientific">Echinostoma caproni</name>
    <dbReference type="NCBI Taxonomy" id="27848"/>
    <lineage>
        <taxon>Eukaryota</taxon>
        <taxon>Metazoa</taxon>
        <taxon>Spiralia</taxon>
        <taxon>Lophotrochozoa</taxon>
        <taxon>Platyhelminthes</taxon>
        <taxon>Trematoda</taxon>
        <taxon>Digenea</taxon>
        <taxon>Plagiorchiida</taxon>
        <taxon>Echinostomata</taxon>
        <taxon>Echinostomatoidea</taxon>
        <taxon>Echinostomatidae</taxon>
        <taxon>Echinostoma</taxon>
    </lineage>
</organism>
<gene>
    <name evidence="1" type="ORF">ECPE_LOCUS16398</name>
</gene>
<proteinExistence type="predicted"/>
<protein>
    <submittedName>
        <fullName evidence="3">Reverse transcriptase domain-containing protein</fullName>
    </submittedName>
</protein>
<dbReference type="WBParaSite" id="ECPE_0001644101-mRNA-1">
    <property type="protein sequence ID" value="ECPE_0001644101-mRNA-1"/>
    <property type="gene ID" value="ECPE_0001644101"/>
</dbReference>
<sequence>MLTYRASYDSTTGYSPVFLTLGRELRLPLEIPVPSLPTSADTTLAYTQDLKEHLQLAFQNVQKHTDRMQEQQKRVYGRKILGNAYNVEDR</sequence>
<name>A0A183BB13_9TREM</name>
<reference evidence="3" key="1">
    <citation type="submission" date="2016-06" db="UniProtKB">
        <authorList>
            <consortium name="WormBaseParasite"/>
        </authorList>
    </citation>
    <scope>IDENTIFICATION</scope>
</reference>
<evidence type="ECO:0000313" key="2">
    <source>
        <dbReference type="Proteomes" id="UP000272942"/>
    </source>
</evidence>
<dbReference type="EMBL" id="UZAN01064153">
    <property type="protein sequence ID" value="VDP93670.1"/>
    <property type="molecule type" value="Genomic_DNA"/>
</dbReference>
<dbReference type="OrthoDB" id="6324339at2759"/>
<accession>A0A183BB13</accession>
<dbReference type="AlphaFoldDB" id="A0A183BB13"/>
<evidence type="ECO:0000313" key="3">
    <source>
        <dbReference type="WBParaSite" id="ECPE_0001644101-mRNA-1"/>
    </source>
</evidence>
<evidence type="ECO:0000313" key="1">
    <source>
        <dbReference type="EMBL" id="VDP93670.1"/>
    </source>
</evidence>
<reference evidence="1 2" key="2">
    <citation type="submission" date="2018-11" db="EMBL/GenBank/DDBJ databases">
        <authorList>
            <consortium name="Pathogen Informatics"/>
        </authorList>
    </citation>
    <scope>NUCLEOTIDE SEQUENCE [LARGE SCALE GENOMIC DNA]</scope>
    <source>
        <strain evidence="1 2">Egypt</strain>
    </source>
</reference>